<dbReference type="EMBL" id="AP022562">
    <property type="protein sequence ID" value="BBX13461.1"/>
    <property type="molecule type" value="Genomic_DNA"/>
</dbReference>
<dbReference type="AlphaFoldDB" id="A0A7I7JQG6"/>
<dbReference type="Proteomes" id="UP000466997">
    <property type="component" value="Chromosome"/>
</dbReference>
<reference evidence="1 2" key="1">
    <citation type="journal article" date="2019" name="Emerg. Microbes Infect.">
        <title>Comprehensive subspecies identification of 175 nontuberculous mycobacteria species based on 7547 genomic profiles.</title>
        <authorList>
            <person name="Matsumoto Y."/>
            <person name="Kinjo T."/>
            <person name="Motooka D."/>
            <person name="Nabeya D."/>
            <person name="Jung N."/>
            <person name="Uechi K."/>
            <person name="Horii T."/>
            <person name="Iida T."/>
            <person name="Fujita J."/>
            <person name="Nakamura S."/>
        </authorList>
    </citation>
    <scope>NUCLEOTIDE SEQUENCE [LARGE SCALE GENOMIC DNA]</scope>
    <source>
        <strain evidence="1 2">JCM 6391</strain>
    </source>
</reference>
<proteinExistence type="predicted"/>
<keyword evidence="2" id="KW-1185">Reference proteome</keyword>
<evidence type="ECO:0000313" key="1">
    <source>
        <dbReference type="EMBL" id="BBX13461.1"/>
    </source>
</evidence>
<organism evidence="1 2">
    <name type="scientific">Mycobacterium novum</name>
    <dbReference type="NCBI Taxonomy" id="2492438"/>
    <lineage>
        <taxon>Bacteria</taxon>
        <taxon>Bacillati</taxon>
        <taxon>Actinomycetota</taxon>
        <taxon>Actinomycetes</taxon>
        <taxon>Mycobacteriales</taxon>
        <taxon>Mycobacteriaceae</taxon>
        <taxon>Mycobacterium</taxon>
    </lineage>
</organism>
<accession>A0A7I7JQG6</accession>
<name>A0A7I7JQG6_9MYCO</name>
<protein>
    <submittedName>
        <fullName evidence="1">Uncharacterized protein</fullName>
    </submittedName>
</protein>
<evidence type="ECO:0000313" key="2">
    <source>
        <dbReference type="Proteomes" id="UP000466997"/>
    </source>
</evidence>
<sequence length="82" mass="8790">MLRCNAGTARSSRKPPTAVIKTMINTPEPSATRRNSRSVREPVAERLVGGVSGDLFATGDSVTLKLDDSAILDTPSVARCRY</sequence>
<gene>
    <name evidence="1" type="ORF">MNVM_25420</name>
</gene>
<dbReference type="KEGG" id="mnm:MNVM_25420"/>